<dbReference type="GO" id="GO:0071222">
    <property type="term" value="P:cellular response to lipopolysaccharide"/>
    <property type="evidence" value="ECO:0007669"/>
    <property type="project" value="TreeGrafter"/>
</dbReference>
<dbReference type="Pfam" id="PF00554">
    <property type="entry name" value="RHD_DNA_bind"/>
    <property type="match status" value="1"/>
</dbReference>
<keyword evidence="4" id="KW-1185">Reference proteome</keyword>
<dbReference type="EMBL" id="KK718084">
    <property type="protein sequence ID" value="KFO54164.1"/>
    <property type="molecule type" value="Genomic_DNA"/>
</dbReference>
<feature type="non-terminal residue" evidence="3">
    <location>
        <position position="41"/>
    </location>
</feature>
<feature type="domain" description="RHD" evidence="2">
    <location>
        <begin position="1"/>
        <end position="41"/>
    </location>
</feature>
<dbReference type="GO" id="GO:0005737">
    <property type="term" value="C:cytoplasm"/>
    <property type="evidence" value="ECO:0007669"/>
    <property type="project" value="InterPro"/>
</dbReference>
<sequence length="41" mass="4684">ILEQPKQRGMRFRYKCEGRSAGSIPGEHSTETTKTHPTIRV</sequence>
<dbReference type="GO" id="GO:0006954">
    <property type="term" value="P:inflammatory response"/>
    <property type="evidence" value="ECO:0007669"/>
    <property type="project" value="TreeGrafter"/>
</dbReference>
<evidence type="ECO:0000259" key="2">
    <source>
        <dbReference type="PROSITE" id="PS50254"/>
    </source>
</evidence>
<protein>
    <submittedName>
        <fullName evidence="3">Transcription factor p65</fullName>
    </submittedName>
</protein>
<dbReference type="InterPro" id="IPR037059">
    <property type="entry name" value="RHD_DNA_bind_dom_sf"/>
</dbReference>
<dbReference type="STRING" id="85066.A0A091ECM3"/>
<dbReference type="InterPro" id="IPR011539">
    <property type="entry name" value="RHD_DNA_bind_dom"/>
</dbReference>
<evidence type="ECO:0000256" key="1">
    <source>
        <dbReference type="SAM" id="MobiDB-lite"/>
    </source>
</evidence>
<dbReference type="SUPFAM" id="SSF49417">
    <property type="entry name" value="p53-like transcription factors"/>
    <property type="match status" value="1"/>
</dbReference>
<dbReference type="InterPro" id="IPR030492">
    <property type="entry name" value="RHD_CS"/>
</dbReference>
<dbReference type="GO" id="GO:0034097">
    <property type="term" value="P:response to cytokine"/>
    <property type="evidence" value="ECO:0007669"/>
    <property type="project" value="TreeGrafter"/>
</dbReference>
<dbReference type="AlphaFoldDB" id="A0A091ECM3"/>
<dbReference type="Gene3D" id="2.60.40.340">
    <property type="entry name" value="Rel homology domain (RHD), DNA-binding domain"/>
    <property type="match status" value="1"/>
</dbReference>
<dbReference type="GO" id="GO:0007249">
    <property type="term" value="P:canonical NF-kappaB signal transduction"/>
    <property type="evidence" value="ECO:0007669"/>
    <property type="project" value="TreeGrafter"/>
</dbReference>
<dbReference type="GO" id="GO:0045944">
    <property type="term" value="P:positive regulation of transcription by RNA polymerase II"/>
    <property type="evidence" value="ECO:0007669"/>
    <property type="project" value="TreeGrafter"/>
</dbReference>
<dbReference type="Proteomes" id="UP000052976">
    <property type="component" value="Unassembled WGS sequence"/>
</dbReference>
<dbReference type="PANTHER" id="PTHR24169:SF1">
    <property type="entry name" value="TRANSCRIPTION FACTOR P65"/>
    <property type="match status" value="1"/>
</dbReference>
<feature type="non-terminal residue" evidence="3">
    <location>
        <position position="1"/>
    </location>
</feature>
<accession>A0A091ECM3</accession>
<dbReference type="PANTHER" id="PTHR24169">
    <property type="entry name" value="NUCLEAR FACTOR NF-KAPPA-B PROTEIN"/>
    <property type="match status" value="1"/>
</dbReference>
<feature type="region of interest" description="Disordered" evidence="1">
    <location>
        <begin position="17"/>
        <end position="41"/>
    </location>
</feature>
<dbReference type="GO" id="GO:0038061">
    <property type="term" value="P:non-canonical NF-kappaB signal transduction"/>
    <property type="evidence" value="ECO:0007669"/>
    <property type="project" value="TreeGrafter"/>
</dbReference>
<evidence type="ECO:0000313" key="3">
    <source>
        <dbReference type="EMBL" id="KFO54164.1"/>
    </source>
</evidence>
<dbReference type="GO" id="GO:0033554">
    <property type="term" value="P:cellular response to stress"/>
    <property type="evidence" value="ECO:0007669"/>
    <property type="project" value="TreeGrafter"/>
</dbReference>
<dbReference type="PROSITE" id="PS01204">
    <property type="entry name" value="REL_1"/>
    <property type="match status" value="1"/>
</dbReference>
<name>A0A091ECM3_CORBR</name>
<dbReference type="GO" id="GO:0035525">
    <property type="term" value="C:NF-kappaB p50/p65 complex"/>
    <property type="evidence" value="ECO:0007669"/>
    <property type="project" value="TreeGrafter"/>
</dbReference>
<dbReference type="PROSITE" id="PS50254">
    <property type="entry name" value="REL_2"/>
    <property type="match status" value="1"/>
</dbReference>
<dbReference type="GO" id="GO:0045087">
    <property type="term" value="P:innate immune response"/>
    <property type="evidence" value="ECO:0007669"/>
    <property type="project" value="TreeGrafter"/>
</dbReference>
<dbReference type="GO" id="GO:0000978">
    <property type="term" value="F:RNA polymerase II cis-regulatory region sequence-specific DNA binding"/>
    <property type="evidence" value="ECO:0007669"/>
    <property type="project" value="TreeGrafter"/>
</dbReference>
<dbReference type="InterPro" id="IPR000451">
    <property type="entry name" value="NFkB/Dor"/>
</dbReference>
<dbReference type="InterPro" id="IPR008967">
    <property type="entry name" value="p53-like_TF_DNA-bd_sf"/>
</dbReference>
<dbReference type="GO" id="GO:0000981">
    <property type="term" value="F:DNA-binding transcription factor activity, RNA polymerase II-specific"/>
    <property type="evidence" value="ECO:0007669"/>
    <property type="project" value="TreeGrafter"/>
</dbReference>
<reference evidence="3 4" key="1">
    <citation type="submission" date="2014-04" db="EMBL/GenBank/DDBJ databases">
        <title>Genome evolution of avian class.</title>
        <authorList>
            <person name="Zhang G."/>
            <person name="Li C."/>
        </authorList>
    </citation>
    <scope>NUCLEOTIDE SEQUENCE [LARGE SCALE GENOMIC DNA]</scope>
    <source>
        <strain evidence="3">BGI_N302</strain>
    </source>
</reference>
<proteinExistence type="predicted"/>
<organism evidence="3 4">
    <name type="scientific">Corvus brachyrhynchos</name>
    <name type="common">American crow</name>
    <dbReference type="NCBI Taxonomy" id="85066"/>
    <lineage>
        <taxon>Eukaryota</taxon>
        <taxon>Metazoa</taxon>
        <taxon>Chordata</taxon>
        <taxon>Craniata</taxon>
        <taxon>Vertebrata</taxon>
        <taxon>Euteleostomi</taxon>
        <taxon>Archelosauria</taxon>
        <taxon>Archosauria</taxon>
        <taxon>Dinosauria</taxon>
        <taxon>Saurischia</taxon>
        <taxon>Theropoda</taxon>
        <taxon>Coelurosauria</taxon>
        <taxon>Aves</taxon>
        <taxon>Neognathae</taxon>
        <taxon>Neoaves</taxon>
        <taxon>Telluraves</taxon>
        <taxon>Australaves</taxon>
        <taxon>Passeriformes</taxon>
        <taxon>Corvoidea</taxon>
        <taxon>Corvidae</taxon>
        <taxon>Corvus</taxon>
    </lineage>
</organism>
<gene>
    <name evidence="3" type="ORF">N302_10855</name>
</gene>
<evidence type="ECO:0000313" key="4">
    <source>
        <dbReference type="Proteomes" id="UP000052976"/>
    </source>
</evidence>